<evidence type="ECO:0000313" key="6">
    <source>
        <dbReference type="Proteomes" id="UP001205311"/>
    </source>
</evidence>
<comment type="caution">
    <text evidence="5">The sequence shown here is derived from an EMBL/GenBank/DDBJ whole genome shotgun (WGS) entry which is preliminary data.</text>
</comment>
<dbReference type="CDD" id="cd02440">
    <property type="entry name" value="AdoMet_MTases"/>
    <property type="match status" value="1"/>
</dbReference>
<dbReference type="InterPro" id="IPR036390">
    <property type="entry name" value="WH_DNA-bd_sf"/>
</dbReference>
<dbReference type="Gene3D" id="3.10.180.10">
    <property type="entry name" value="2,3-Dihydroxybiphenyl 1,2-Dioxygenase, domain 1"/>
    <property type="match status" value="1"/>
</dbReference>
<name>A0ABT1HSP6_STRSD</name>
<keyword evidence="6" id="KW-1185">Reference proteome</keyword>
<dbReference type="InterPro" id="IPR016461">
    <property type="entry name" value="COMT-like"/>
</dbReference>
<keyword evidence="2" id="KW-0808">Transferase</keyword>
<dbReference type="InterPro" id="IPR001077">
    <property type="entry name" value="COMT_C"/>
</dbReference>
<evidence type="ECO:0000313" key="5">
    <source>
        <dbReference type="EMBL" id="MCP2258522.1"/>
    </source>
</evidence>
<dbReference type="PROSITE" id="PS51683">
    <property type="entry name" value="SAM_OMT_II"/>
    <property type="match status" value="1"/>
</dbReference>
<dbReference type="EMBL" id="JAMTCP010000009">
    <property type="protein sequence ID" value="MCP2258522.1"/>
    <property type="molecule type" value="Genomic_DNA"/>
</dbReference>
<dbReference type="PANTHER" id="PTHR43712:SF2">
    <property type="entry name" value="O-METHYLTRANSFERASE CICE"/>
    <property type="match status" value="1"/>
</dbReference>
<dbReference type="InterPro" id="IPR029063">
    <property type="entry name" value="SAM-dependent_MTases_sf"/>
</dbReference>
<evidence type="ECO:0000259" key="4">
    <source>
        <dbReference type="PROSITE" id="PS51819"/>
    </source>
</evidence>
<dbReference type="PANTHER" id="PTHR43712">
    <property type="entry name" value="PUTATIVE (AFU_ORTHOLOGUE AFUA_4G14580)-RELATED"/>
    <property type="match status" value="1"/>
</dbReference>
<dbReference type="Pfam" id="PF00891">
    <property type="entry name" value="Methyltransf_2"/>
    <property type="match status" value="1"/>
</dbReference>
<proteinExistence type="predicted"/>
<dbReference type="SUPFAM" id="SSF54593">
    <property type="entry name" value="Glyoxalase/Bleomycin resistance protein/Dihydroxybiphenyl dioxygenase"/>
    <property type="match status" value="1"/>
</dbReference>
<reference evidence="5 6" key="1">
    <citation type="submission" date="2022-06" db="EMBL/GenBank/DDBJ databases">
        <title>Genomic Encyclopedia of Archaeal and Bacterial Type Strains, Phase II (KMG-II): from individual species to whole genera.</title>
        <authorList>
            <person name="Goeker M."/>
        </authorList>
    </citation>
    <scope>NUCLEOTIDE SEQUENCE [LARGE SCALE GENOMIC DNA]</scope>
    <source>
        <strain evidence="5 6">DSM 40477</strain>
    </source>
</reference>
<dbReference type="Gene3D" id="1.10.10.10">
    <property type="entry name" value="Winged helix-like DNA-binding domain superfamily/Winged helix DNA-binding domain"/>
    <property type="match status" value="1"/>
</dbReference>
<dbReference type="InterPro" id="IPR029068">
    <property type="entry name" value="Glyas_Bleomycin-R_OHBP_Dase"/>
</dbReference>
<dbReference type="InterPro" id="IPR004360">
    <property type="entry name" value="Glyas_Fos-R_dOase_dom"/>
</dbReference>
<dbReference type="Pfam" id="PF00903">
    <property type="entry name" value="Glyoxalase"/>
    <property type="match status" value="1"/>
</dbReference>
<dbReference type="InterPro" id="IPR037523">
    <property type="entry name" value="VOC_core"/>
</dbReference>
<evidence type="ECO:0000256" key="3">
    <source>
        <dbReference type="ARBA" id="ARBA00022691"/>
    </source>
</evidence>
<dbReference type="InterPro" id="IPR036388">
    <property type="entry name" value="WH-like_DNA-bd_sf"/>
</dbReference>
<gene>
    <name evidence="5" type="ORF">LX15_002220</name>
</gene>
<dbReference type="PROSITE" id="PS51819">
    <property type="entry name" value="VOC"/>
    <property type="match status" value="1"/>
</dbReference>
<protein>
    <submittedName>
        <fullName evidence="5">Glyoxalase-like domain-containing protein</fullName>
    </submittedName>
</protein>
<dbReference type="SUPFAM" id="SSF53335">
    <property type="entry name" value="S-adenosyl-L-methionine-dependent methyltransferases"/>
    <property type="match status" value="1"/>
</dbReference>
<dbReference type="Proteomes" id="UP001205311">
    <property type="component" value="Unassembled WGS sequence"/>
</dbReference>
<accession>A0ABT1HSP6</accession>
<dbReference type="Gene3D" id="3.40.50.150">
    <property type="entry name" value="Vaccinia Virus protein VP39"/>
    <property type="match status" value="1"/>
</dbReference>
<sequence>MTVIGLRPTIPVERPDAMRELRAFYVDVLGFRVLTESGSVLRLAGPADPRFRLDFQRTDGGGATPRGVQLTVDVLDLDRAHAELVRRGATIVRPLATEGLRRSFAVVDPAGLLVEVVSEDPARVFGGSPVLRRLTDLVAPCAVRAAVWLGVVELLAAGATPAPELAERTGSHPDALGRLLRHLVGCGVLVEDPAGVFALSDVGRLLREEASASRVDWLMPEGISTRMDQAVLAVVHSIRTGEAVYPRLFGRSFWKDLASEPDLGEGFNAMMGGTTATVAPRIAACYDWSAVAQVVDVGGGDGTLLIELLRAHPHLLGTLVDLPHTATAARANLARAGVGDRCVVVPGSFFDPLPSGADVYVLSNVLHDWDDLEAERILRRCAEAAGRRGRVLVYDLPLDAPVEPELTTRLDLAMLALFAGRLRTGQELARLAATVGLAPASTQVVAGVAQLTEFTAASPA</sequence>
<keyword evidence="1" id="KW-0489">Methyltransferase</keyword>
<dbReference type="InterPro" id="IPR012967">
    <property type="entry name" value="COMT_dimerisation"/>
</dbReference>
<dbReference type="RefSeq" id="WP_253669445.1">
    <property type="nucleotide sequence ID" value="NZ_JAMTCP010000009.1"/>
</dbReference>
<organism evidence="5 6">
    <name type="scientific">Streptoalloteichus tenebrarius (strain ATCC 17920 / DSM 40477 / JCM 4838 / CBS 697.72 / NBRC 16177 / NCIMB 11028 / NRRL B-12390 / A12253. 1 / ISP 5477)</name>
    <name type="common">Streptomyces tenebrarius</name>
    <dbReference type="NCBI Taxonomy" id="1933"/>
    <lineage>
        <taxon>Bacteria</taxon>
        <taxon>Bacillati</taxon>
        <taxon>Actinomycetota</taxon>
        <taxon>Actinomycetes</taxon>
        <taxon>Pseudonocardiales</taxon>
        <taxon>Pseudonocardiaceae</taxon>
        <taxon>Streptoalloteichus</taxon>
    </lineage>
</organism>
<keyword evidence="3" id="KW-0949">S-adenosyl-L-methionine</keyword>
<evidence type="ECO:0000256" key="2">
    <source>
        <dbReference type="ARBA" id="ARBA00022679"/>
    </source>
</evidence>
<evidence type="ECO:0000256" key="1">
    <source>
        <dbReference type="ARBA" id="ARBA00022603"/>
    </source>
</evidence>
<dbReference type="SUPFAM" id="SSF46785">
    <property type="entry name" value="Winged helix' DNA-binding domain"/>
    <property type="match status" value="1"/>
</dbReference>
<feature type="domain" description="VOC" evidence="4">
    <location>
        <begin position="7"/>
        <end position="119"/>
    </location>
</feature>
<dbReference type="Gene3D" id="1.10.287.1350">
    <property type="match status" value="1"/>
</dbReference>
<dbReference type="Pfam" id="PF08100">
    <property type="entry name" value="Dimerisation"/>
    <property type="match status" value="1"/>
</dbReference>